<dbReference type="PRINTS" id="PR00359">
    <property type="entry name" value="BP450"/>
</dbReference>
<dbReference type="Pfam" id="PF00067">
    <property type="entry name" value="p450"/>
    <property type="match status" value="1"/>
</dbReference>
<dbReference type="Gene3D" id="1.10.630.10">
    <property type="entry name" value="Cytochrome P450"/>
    <property type="match status" value="1"/>
</dbReference>
<dbReference type="PANTHER" id="PTHR46696:SF6">
    <property type="entry name" value="P450, PUTATIVE (EUROFUNG)-RELATED"/>
    <property type="match status" value="1"/>
</dbReference>
<proteinExistence type="inferred from homology"/>
<accession>A0A1C9CIT0</accession>
<dbReference type="InterPro" id="IPR017972">
    <property type="entry name" value="Cyt_P450_CS"/>
</dbReference>
<comment type="similarity">
    <text evidence="1 2">Belongs to the cytochrome P450 family.</text>
</comment>
<dbReference type="GO" id="GO:0004497">
    <property type="term" value="F:monooxygenase activity"/>
    <property type="evidence" value="ECO:0007669"/>
    <property type="project" value="UniProtKB-KW"/>
</dbReference>
<gene>
    <name evidence="3" type="primary">CYP101J3</name>
    <name evidence="3" type="ORF">Sya_B2_03538</name>
</gene>
<name>A0A1C9CIT0_SPHYA</name>
<protein>
    <submittedName>
        <fullName evidence="3">Cytochrome P450 monooxygenase</fullName>
    </submittedName>
</protein>
<dbReference type="GO" id="GO:0020037">
    <property type="term" value="F:heme binding"/>
    <property type="evidence" value="ECO:0007669"/>
    <property type="project" value="InterPro"/>
</dbReference>
<keyword evidence="2 3" id="KW-0503">Monooxygenase</keyword>
<dbReference type="PROSITE" id="PS00086">
    <property type="entry name" value="CYTOCHROME_P450"/>
    <property type="match status" value="1"/>
</dbReference>
<dbReference type="PANTHER" id="PTHR46696">
    <property type="entry name" value="P450, PUTATIVE (EUROFUNG)-RELATED"/>
    <property type="match status" value="1"/>
</dbReference>
<evidence type="ECO:0000256" key="2">
    <source>
        <dbReference type="RuleBase" id="RU000461"/>
    </source>
</evidence>
<reference evidence="3" key="1">
    <citation type="journal article" date="2016" name="Appl. Environ. Microbiol.">
        <title>Characterisation of CYP101J2, CYP101J3 and CYP101J4, three 1,8-cineole-hydroxylating cytochrome P450 monooxygenases from Sphingobium yanoikuyae strain B2.</title>
        <authorList>
            <person name="Unterweger B."/>
            <person name="Bulach D.M."/>
            <person name="Scoble J."/>
            <person name="Midgley D.J."/>
            <person name="Greenfield P."/>
            <person name="Lyras D."/>
            <person name="Johanesen P."/>
            <person name="Dumsday G.J."/>
        </authorList>
    </citation>
    <scope>NUCLEOTIDE SEQUENCE</scope>
    <source>
        <strain evidence="3">B2</strain>
    </source>
</reference>
<evidence type="ECO:0000256" key="1">
    <source>
        <dbReference type="ARBA" id="ARBA00010617"/>
    </source>
</evidence>
<dbReference type="CDD" id="cd11035">
    <property type="entry name" value="P450cam-like"/>
    <property type="match status" value="1"/>
</dbReference>
<dbReference type="InterPro" id="IPR001128">
    <property type="entry name" value="Cyt_P450"/>
</dbReference>
<dbReference type="InterPro" id="IPR036396">
    <property type="entry name" value="Cyt_P450_sf"/>
</dbReference>
<keyword evidence="2" id="KW-0349">Heme</keyword>
<dbReference type="SUPFAM" id="SSF48264">
    <property type="entry name" value="Cytochrome P450"/>
    <property type="match status" value="1"/>
</dbReference>
<dbReference type="AlphaFoldDB" id="A0A1C9CIT0"/>
<dbReference type="PRINTS" id="PR00385">
    <property type="entry name" value="P450"/>
</dbReference>
<dbReference type="RefSeq" id="WP_069337639.1">
    <property type="nucleotide sequence ID" value="NZ_LVJD01000208.1"/>
</dbReference>
<keyword evidence="2" id="KW-0479">Metal-binding</keyword>
<dbReference type="InterPro" id="IPR002397">
    <property type="entry name" value="Cyt_P450_B"/>
</dbReference>
<dbReference type="GO" id="GO:0005506">
    <property type="term" value="F:iron ion binding"/>
    <property type="evidence" value="ECO:0007669"/>
    <property type="project" value="InterPro"/>
</dbReference>
<keyword evidence="2" id="KW-0408">Iron</keyword>
<organism evidence="3">
    <name type="scientific">Sphingobium yanoikuyae</name>
    <name type="common">Sphingomonas yanoikuyae</name>
    <dbReference type="NCBI Taxonomy" id="13690"/>
    <lineage>
        <taxon>Bacteria</taxon>
        <taxon>Pseudomonadati</taxon>
        <taxon>Pseudomonadota</taxon>
        <taxon>Alphaproteobacteria</taxon>
        <taxon>Sphingomonadales</taxon>
        <taxon>Sphingomonadaceae</taxon>
        <taxon>Sphingobium</taxon>
    </lineage>
</organism>
<sequence length="406" mass="45606">MAEQAVLASPPSDVPADRIVDFDIYNPFKGQNDLHVAWMALRESTPHAVVWTPHNGGHWIALDPELIANVFGDSDRFSSFNVLVPKETAGEAYHFIPLSLDPPEHRPYRKILNDNLYSSSVNPLEPKVRALTASLIDNFVANGRCDFVTEFAEQLPLRVFMQLVDLPTEHLPVLKQLADQFTRPDGSMTPAEATTRFMEYVGPILNERRGSDRSDLLTAITRGEVFGRPLTDDEALRMAIQVMVGGLDTVVNFMSFTIQLLAQAPDIQDRLASDRSIYSAAINEALRRLPLVSSGRELRVDTEVDGVILRKGDMIIAPTELVALNPRMNEDPLRYDLNRKVRNHSVFGSGAHTCPGQFLARLEMKIFLEEWFDRIPSFELEPGQVLRHRGGIVGGCEPFVIRWPRQ</sequence>
<dbReference type="GO" id="GO:0016705">
    <property type="term" value="F:oxidoreductase activity, acting on paired donors, with incorporation or reduction of molecular oxygen"/>
    <property type="evidence" value="ECO:0007669"/>
    <property type="project" value="InterPro"/>
</dbReference>
<evidence type="ECO:0000313" key="3">
    <source>
        <dbReference type="EMBL" id="AOM73592.1"/>
    </source>
</evidence>
<keyword evidence="2" id="KW-0560">Oxidoreductase</keyword>
<dbReference type="EMBL" id="KX496995">
    <property type="protein sequence ID" value="AOM73592.1"/>
    <property type="molecule type" value="Genomic_DNA"/>
</dbReference>